<evidence type="ECO:0000313" key="9">
    <source>
        <dbReference type="EMBL" id="EEG74091.1"/>
    </source>
</evidence>
<dbReference type="Pfam" id="PF14659">
    <property type="entry name" value="Phage_int_SAM_3"/>
    <property type="match status" value="1"/>
</dbReference>
<gene>
    <name evidence="9" type="ORF">CLOHYLEM_06097</name>
</gene>
<dbReference type="GO" id="GO:0006310">
    <property type="term" value="P:DNA recombination"/>
    <property type="evidence" value="ECO:0007669"/>
    <property type="project" value="UniProtKB-KW"/>
</dbReference>
<dbReference type="InterPro" id="IPR013762">
    <property type="entry name" value="Integrase-like_cat_sf"/>
</dbReference>
<dbReference type="InterPro" id="IPR002104">
    <property type="entry name" value="Integrase_catalytic"/>
</dbReference>
<evidence type="ECO:0000256" key="2">
    <source>
        <dbReference type="ARBA" id="ARBA00008857"/>
    </source>
</evidence>
<evidence type="ECO:0000259" key="8">
    <source>
        <dbReference type="PROSITE" id="PS51900"/>
    </source>
</evidence>
<feature type="domain" description="Core-binding (CB)" evidence="8">
    <location>
        <begin position="76"/>
        <end position="164"/>
    </location>
</feature>
<dbReference type="InterPro" id="IPR050090">
    <property type="entry name" value="Tyrosine_recombinase_XerCD"/>
</dbReference>
<dbReference type="CDD" id="cd01189">
    <property type="entry name" value="INT_ICEBs1_C_like"/>
    <property type="match status" value="1"/>
</dbReference>
<name>C0C1S7_9FIRM</name>
<protein>
    <submittedName>
        <fullName evidence="9">Site-specific recombinase, phage integrase family</fullName>
    </submittedName>
</protein>
<reference evidence="9" key="1">
    <citation type="submission" date="2009-02" db="EMBL/GenBank/DDBJ databases">
        <authorList>
            <person name="Fulton L."/>
            <person name="Clifton S."/>
            <person name="Fulton B."/>
            <person name="Xu J."/>
            <person name="Minx P."/>
            <person name="Pepin K.H."/>
            <person name="Johnson M."/>
            <person name="Bhonagiri V."/>
            <person name="Nash W.E."/>
            <person name="Mardis E.R."/>
            <person name="Wilson R.K."/>
        </authorList>
    </citation>
    <scope>NUCLEOTIDE SEQUENCE [LARGE SCALE GENOMIC DNA]</scope>
    <source>
        <strain evidence="9">DSM 15053</strain>
    </source>
</reference>
<keyword evidence="5" id="KW-0233">DNA recombination</keyword>
<dbReference type="InterPro" id="IPR028259">
    <property type="entry name" value="AP2-like_int_N"/>
</dbReference>
<dbReference type="HOGENOM" id="CLU_027562_17_0_9"/>
<dbReference type="Pfam" id="PF14657">
    <property type="entry name" value="Arm-DNA-bind_4"/>
    <property type="match status" value="1"/>
</dbReference>
<dbReference type="PANTHER" id="PTHR30349">
    <property type="entry name" value="PHAGE INTEGRASE-RELATED"/>
    <property type="match status" value="1"/>
</dbReference>
<dbReference type="PROSITE" id="PS51898">
    <property type="entry name" value="TYR_RECOMBINASE"/>
    <property type="match status" value="1"/>
</dbReference>
<dbReference type="InterPro" id="IPR044068">
    <property type="entry name" value="CB"/>
</dbReference>
<dbReference type="eggNOG" id="COG0582">
    <property type="taxonomic scope" value="Bacteria"/>
</dbReference>
<keyword evidence="4 6" id="KW-0238">DNA-binding</keyword>
<comment type="similarity">
    <text evidence="2">Belongs to the 'phage' integrase family.</text>
</comment>
<comment type="caution">
    <text evidence="9">The sequence shown here is derived from an EMBL/GenBank/DDBJ whole genome shotgun (WGS) entry which is preliminary data.</text>
</comment>
<proteinExistence type="inferred from homology"/>
<dbReference type="InterPro" id="IPR004107">
    <property type="entry name" value="Integrase_SAM-like_N"/>
</dbReference>
<dbReference type="InterPro" id="IPR010998">
    <property type="entry name" value="Integrase_recombinase_N"/>
</dbReference>
<dbReference type="Pfam" id="PF00589">
    <property type="entry name" value="Phage_integrase"/>
    <property type="match status" value="1"/>
</dbReference>
<feature type="domain" description="Tyr recombinase" evidence="7">
    <location>
        <begin position="186"/>
        <end position="371"/>
    </location>
</feature>
<evidence type="ECO:0000259" key="7">
    <source>
        <dbReference type="PROSITE" id="PS51898"/>
    </source>
</evidence>
<dbReference type="STRING" id="553973.CLOHYLEM_06097"/>
<organism evidence="9 10">
    <name type="scientific">[Clostridium] hylemonae DSM 15053</name>
    <dbReference type="NCBI Taxonomy" id="553973"/>
    <lineage>
        <taxon>Bacteria</taxon>
        <taxon>Bacillati</taxon>
        <taxon>Bacillota</taxon>
        <taxon>Clostridia</taxon>
        <taxon>Lachnospirales</taxon>
        <taxon>Lachnospiraceae</taxon>
    </lineage>
</organism>
<evidence type="ECO:0000313" key="10">
    <source>
        <dbReference type="Proteomes" id="UP000004893"/>
    </source>
</evidence>
<dbReference type="AlphaFoldDB" id="C0C1S7"/>
<sequence>MLFSKRRKKDTFRIKKERNFMPTYLNQSSQTWYCKFYYKDSLGRIRQKKKGGFRLQRDAREWERSFINQHEGSLDMSFSDLYSAYFESMKHRLRDSTLLTKDNLIKTKILPYFGNIPINQIDPGAIREWQNIMCGQQMNNGKHYSSTYLKAMNNQLSTVFNYAVRYYNLPSNPCLAAGSMGKKQAGQKTFWKPEEFHIFLEYFSENMEMYLIFSLLYYTGVRIGEMLAFSYDDFNLQKGTVTVRKSYRRIRKTDYITPPKTPKSFRVIALPAFLIEQLQKYFSLKEGSGMDERIFSGISRYHISKFMNEACENTKVKKIRIHDLRHSHASLLIELGVSPVLIAERLGHENVETTLNIYSHLYPHRQKELAESLDRLYCTNHTMK</sequence>
<reference evidence="9" key="2">
    <citation type="submission" date="2013-06" db="EMBL/GenBank/DDBJ databases">
        <title>Draft genome sequence of Clostridium hylemonae (DSM 15053).</title>
        <authorList>
            <person name="Sudarsanam P."/>
            <person name="Ley R."/>
            <person name="Guruge J."/>
            <person name="Turnbaugh P.J."/>
            <person name="Mahowald M."/>
            <person name="Liep D."/>
            <person name="Gordon J."/>
        </authorList>
    </citation>
    <scope>NUCLEOTIDE SEQUENCE</scope>
    <source>
        <strain evidence="9">DSM 15053</strain>
    </source>
</reference>
<evidence type="ECO:0000256" key="3">
    <source>
        <dbReference type="ARBA" id="ARBA00022908"/>
    </source>
</evidence>
<dbReference type="PROSITE" id="PS51900">
    <property type="entry name" value="CB"/>
    <property type="match status" value="1"/>
</dbReference>
<evidence type="ECO:0000256" key="4">
    <source>
        <dbReference type="ARBA" id="ARBA00023125"/>
    </source>
</evidence>
<keyword evidence="3" id="KW-0229">DNA integration</keyword>
<dbReference type="PANTHER" id="PTHR30349:SF64">
    <property type="entry name" value="PROPHAGE INTEGRASE INTD-RELATED"/>
    <property type="match status" value="1"/>
</dbReference>
<dbReference type="GO" id="GO:0015074">
    <property type="term" value="P:DNA integration"/>
    <property type="evidence" value="ECO:0007669"/>
    <property type="project" value="UniProtKB-KW"/>
</dbReference>
<comment type="function">
    <text evidence="1">Site-specific tyrosine recombinase, which acts by catalyzing the cutting and rejoining of the recombining DNA molecules.</text>
</comment>
<evidence type="ECO:0000256" key="1">
    <source>
        <dbReference type="ARBA" id="ARBA00003283"/>
    </source>
</evidence>
<dbReference type="Gene3D" id="1.10.443.10">
    <property type="entry name" value="Intergrase catalytic core"/>
    <property type="match status" value="1"/>
</dbReference>
<evidence type="ECO:0000256" key="6">
    <source>
        <dbReference type="PROSITE-ProRule" id="PRU01248"/>
    </source>
</evidence>
<evidence type="ECO:0000256" key="5">
    <source>
        <dbReference type="ARBA" id="ARBA00023172"/>
    </source>
</evidence>
<accession>C0C1S7</accession>
<dbReference type="Proteomes" id="UP000004893">
    <property type="component" value="Unassembled WGS sequence"/>
</dbReference>
<dbReference type="GO" id="GO:0003677">
    <property type="term" value="F:DNA binding"/>
    <property type="evidence" value="ECO:0007669"/>
    <property type="project" value="UniProtKB-UniRule"/>
</dbReference>
<dbReference type="EMBL" id="ABYI02000022">
    <property type="protein sequence ID" value="EEG74091.1"/>
    <property type="molecule type" value="Genomic_DNA"/>
</dbReference>
<keyword evidence="10" id="KW-1185">Reference proteome</keyword>
<dbReference type="InterPro" id="IPR011010">
    <property type="entry name" value="DNA_brk_join_enz"/>
</dbReference>
<dbReference type="Gene3D" id="1.10.150.130">
    <property type="match status" value="1"/>
</dbReference>
<dbReference type="SUPFAM" id="SSF56349">
    <property type="entry name" value="DNA breaking-rejoining enzymes"/>
    <property type="match status" value="1"/>
</dbReference>